<dbReference type="GO" id="GO:0008137">
    <property type="term" value="F:NADH dehydrogenase (ubiquinone) activity"/>
    <property type="evidence" value="ECO:0007669"/>
    <property type="project" value="UniProtKB-UniRule"/>
</dbReference>
<dbReference type="RefSeq" id="YP_009340882.1">
    <property type="nucleotide sequence ID" value="NC_033387.1"/>
</dbReference>
<comment type="function">
    <text evidence="2">NDH shuttles electrons from NAD(P)H:plastoquinone, via FMN and iron-sulfur (Fe-S) centers, to quinones in the photosynthetic chain and possibly in a chloroplast respiratory chain. The immediate electron acceptor for the enzyme in this species is believed to be plastoquinone. Couples the redox reaction to proton translocation, and thus conserves the redox energy in a proton gradient.</text>
</comment>
<feature type="transmembrane region" description="Helical" evidence="2">
    <location>
        <begin position="88"/>
        <end position="109"/>
    </location>
</feature>
<evidence type="ECO:0000256" key="1">
    <source>
        <dbReference type="ARBA" id="ARBA00005698"/>
    </source>
</evidence>
<gene>
    <name evidence="3" type="primary">ndhG</name>
</gene>
<evidence type="ECO:0000256" key="2">
    <source>
        <dbReference type="RuleBase" id="RU004431"/>
    </source>
</evidence>
<dbReference type="AlphaFoldDB" id="A0A1L7NY33"/>
<keyword evidence="2" id="KW-0521">NADP</keyword>
<keyword evidence="2" id="KW-0520">NAD</keyword>
<comment type="subunit">
    <text evidence="2">NDH is composed of at least 16 different subunits, 5 of which are encoded in the nucleus.</text>
</comment>
<comment type="subcellular location">
    <subcellularLocation>
        <location evidence="2">Plastid</location>
        <location evidence="2">Chloroplast thylakoid membrane</location>
    </subcellularLocation>
</comment>
<comment type="catalytic activity">
    <reaction evidence="2">
        <text>a plastoquinone + NADPH + (n+1) H(+)(in) = a plastoquinol + NADP(+) + n H(+)(out)</text>
        <dbReference type="Rhea" id="RHEA:42612"/>
        <dbReference type="Rhea" id="RHEA-COMP:9561"/>
        <dbReference type="Rhea" id="RHEA-COMP:9562"/>
        <dbReference type="ChEBI" id="CHEBI:15378"/>
        <dbReference type="ChEBI" id="CHEBI:17757"/>
        <dbReference type="ChEBI" id="CHEBI:57783"/>
        <dbReference type="ChEBI" id="CHEBI:58349"/>
        <dbReference type="ChEBI" id="CHEBI:62192"/>
    </reaction>
</comment>
<name>A0A1L7NY33_9VIRI</name>
<dbReference type="EC" id="7.1.1.-" evidence="2"/>
<dbReference type="Pfam" id="PF00499">
    <property type="entry name" value="Oxidored_q3"/>
    <property type="match status" value="1"/>
</dbReference>
<keyword evidence="2" id="KW-1133">Transmembrane helix</keyword>
<dbReference type="GO" id="GO:0048038">
    <property type="term" value="F:quinone binding"/>
    <property type="evidence" value="ECO:0007669"/>
    <property type="project" value="UniProtKB-KW"/>
</dbReference>
<keyword evidence="2 3" id="KW-0150">Chloroplast</keyword>
<feature type="transmembrane region" description="Helical" evidence="2">
    <location>
        <begin position="6"/>
        <end position="25"/>
    </location>
</feature>
<proteinExistence type="inferred from homology"/>
<keyword evidence="2 3" id="KW-0934">Plastid</keyword>
<feature type="transmembrane region" description="Helical" evidence="2">
    <location>
        <begin position="137"/>
        <end position="159"/>
    </location>
</feature>
<protein>
    <recommendedName>
        <fullName evidence="2">NAD(P)H-quinone oxidoreductase subunit 6, chloroplastic</fullName>
        <ecNumber evidence="2">7.1.1.-</ecNumber>
    </recommendedName>
</protein>
<geneLocation type="chloroplast" evidence="3"/>
<dbReference type="Gene3D" id="1.20.120.1200">
    <property type="entry name" value="NADH-ubiquinone/plastoquinone oxidoreductase chain 6, subunit NuoJ"/>
    <property type="match status" value="1"/>
</dbReference>
<dbReference type="GO" id="GO:0009535">
    <property type="term" value="C:chloroplast thylakoid membrane"/>
    <property type="evidence" value="ECO:0007669"/>
    <property type="project" value="UniProtKB-SubCell"/>
</dbReference>
<feature type="transmembrane region" description="Helical" evidence="2">
    <location>
        <begin position="32"/>
        <end position="49"/>
    </location>
</feature>
<comment type="catalytic activity">
    <reaction evidence="2">
        <text>a plastoquinone + NADH + (n+1) H(+)(in) = a plastoquinol + NAD(+) + n H(+)(out)</text>
        <dbReference type="Rhea" id="RHEA:42608"/>
        <dbReference type="Rhea" id="RHEA-COMP:9561"/>
        <dbReference type="Rhea" id="RHEA-COMP:9562"/>
        <dbReference type="ChEBI" id="CHEBI:15378"/>
        <dbReference type="ChEBI" id="CHEBI:17757"/>
        <dbReference type="ChEBI" id="CHEBI:57540"/>
        <dbReference type="ChEBI" id="CHEBI:57945"/>
        <dbReference type="ChEBI" id="CHEBI:62192"/>
    </reaction>
</comment>
<feature type="transmembrane region" description="Helical" evidence="2">
    <location>
        <begin position="55"/>
        <end position="76"/>
    </location>
</feature>
<evidence type="ECO:0000313" key="3">
    <source>
        <dbReference type="EMBL" id="BAW34829.1"/>
    </source>
</evidence>
<dbReference type="PANTHER" id="PTHR33269">
    <property type="entry name" value="NADH-UBIQUINONE OXIDOREDUCTASE CHAIN 6"/>
    <property type="match status" value="1"/>
</dbReference>
<dbReference type="EMBL" id="AP017927">
    <property type="protein sequence ID" value="BAW34829.1"/>
    <property type="molecule type" value="Genomic_DNA"/>
</dbReference>
<keyword evidence="2" id="KW-0812">Transmembrane</keyword>
<keyword evidence="2" id="KW-0874">Quinone</keyword>
<accession>A0A1L7NY33</accession>
<sequence>MSITNILFWSLSFITIFSIIGLILINNIIYCGFLLGLSLISIAGLFLILNADFIAIAQILIYVGAINILILFAIMLVDKKNLTPQSNIIENSIIGIFCIFIFFILIKIIHNNKWIINNENQINSSINIISKQIFTHYLLSFEIVSILLLSGLIGAILIAKNENLNFKIK</sequence>
<keyword evidence="2" id="KW-0472">Membrane</keyword>
<dbReference type="InterPro" id="IPR001457">
    <property type="entry name" value="NADH_UbQ/plastoQ_OxRdtase_su6"/>
</dbReference>
<reference evidence="3" key="1">
    <citation type="submission" date="2016-12" db="EMBL/GenBank/DDBJ databases">
        <title>Plant chloroplast DNA.</title>
        <authorList>
            <person name="Ihara K."/>
            <person name="Takabayashi A."/>
        </authorList>
    </citation>
    <scope>NUCLEOTIDE SEQUENCE</scope>
</reference>
<dbReference type="GeneID" id="30862083"/>
<dbReference type="PANTHER" id="PTHR33269:SF17">
    <property type="entry name" value="NADH-UBIQUINONE OXIDOREDUCTASE CHAIN 6"/>
    <property type="match status" value="1"/>
</dbReference>
<keyword evidence="2" id="KW-0793">Thylakoid</keyword>
<organism evidence="3">
    <name type="scientific">Palmophyllum crassum</name>
    <dbReference type="NCBI Taxonomy" id="1615899"/>
    <lineage>
        <taxon>Eukaryota</taxon>
        <taxon>Viridiplantae</taxon>
        <taxon>Prasinodermophyta</taxon>
        <taxon>Palmophyllophyceae</taxon>
        <taxon>Palmophyllales</taxon>
        <taxon>Palmophyllaceae</taxon>
        <taxon>Palmophyllum</taxon>
    </lineage>
</organism>
<keyword evidence="2" id="KW-0618">Plastoquinone</keyword>
<comment type="similarity">
    <text evidence="1 2">Belongs to the complex I subunit 6 family.</text>
</comment>
<dbReference type="InterPro" id="IPR042106">
    <property type="entry name" value="Nuo/plastoQ_OxRdtase_6_NuoJ"/>
</dbReference>